<reference evidence="1" key="1">
    <citation type="journal article" date="2020" name="mSystems">
        <title>Genome- and Community-Level Interaction Insights into Carbon Utilization and Element Cycling Functions of Hydrothermarchaeota in Hydrothermal Sediment.</title>
        <authorList>
            <person name="Zhou Z."/>
            <person name="Liu Y."/>
            <person name="Xu W."/>
            <person name="Pan J."/>
            <person name="Luo Z.H."/>
            <person name="Li M."/>
        </authorList>
    </citation>
    <scope>NUCLEOTIDE SEQUENCE [LARGE SCALE GENOMIC DNA]</scope>
    <source>
        <strain evidence="1">SpSt-1233</strain>
    </source>
</reference>
<dbReference type="AlphaFoldDB" id="A0A7V2F3J5"/>
<accession>A0A7V2F3J5</accession>
<dbReference type="GO" id="GO:0043165">
    <property type="term" value="P:Gram-negative-bacterium-type cell outer membrane assembly"/>
    <property type="evidence" value="ECO:0007669"/>
    <property type="project" value="InterPro"/>
</dbReference>
<comment type="caution">
    <text evidence="1">The sequence shown here is derived from an EMBL/GenBank/DDBJ whole genome shotgun (WGS) entry which is preliminary data.</text>
</comment>
<dbReference type="PROSITE" id="PS51257">
    <property type="entry name" value="PROKAR_LIPOPROTEIN"/>
    <property type="match status" value="1"/>
</dbReference>
<gene>
    <name evidence="1" type="ORF">ENO08_03270</name>
</gene>
<organism evidence="1">
    <name type="scientific">Eiseniibacteriota bacterium</name>
    <dbReference type="NCBI Taxonomy" id="2212470"/>
    <lineage>
        <taxon>Bacteria</taxon>
        <taxon>Candidatus Eiseniibacteriota</taxon>
    </lineage>
</organism>
<evidence type="ECO:0000313" key="1">
    <source>
        <dbReference type="EMBL" id="HER43459.1"/>
    </source>
</evidence>
<dbReference type="EMBL" id="DSEC01000232">
    <property type="protein sequence ID" value="HER43459.1"/>
    <property type="molecule type" value="Genomic_DNA"/>
</dbReference>
<dbReference type="GO" id="GO:0019867">
    <property type="term" value="C:outer membrane"/>
    <property type="evidence" value="ECO:0007669"/>
    <property type="project" value="InterPro"/>
</dbReference>
<proteinExistence type="predicted"/>
<sequence length="165" mass="18728">MRSLSIALVLQLVILSGCGHYSTSGRTAGDIKRIAVPYLENETAEPEIEIEITQRIIEGLVKDNTLKVTGEEDADAVLEGSIVEYGNVPFTFSNELQADQYRLLVGLRVSLLDKKQNTYIWQDKIIKKHANYYLETTTEQTYEKALEDIYRDIVEEILGATVQEW</sequence>
<protein>
    <recommendedName>
        <fullName evidence="2">LptE family protein</fullName>
    </recommendedName>
</protein>
<dbReference type="Pfam" id="PF04390">
    <property type="entry name" value="LptE"/>
    <property type="match status" value="1"/>
</dbReference>
<evidence type="ECO:0008006" key="2">
    <source>
        <dbReference type="Google" id="ProtNLM"/>
    </source>
</evidence>
<name>A0A7V2F3J5_UNCEI</name>
<dbReference type="Proteomes" id="UP000886069">
    <property type="component" value="Unassembled WGS sequence"/>
</dbReference>
<dbReference type="InterPro" id="IPR007485">
    <property type="entry name" value="LPS_assembly_LptE"/>
</dbReference>